<keyword evidence="2" id="KW-1133">Transmembrane helix</keyword>
<keyword evidence="2" id="KW-0472">Membrane</keyword>
<dbReference type="AlphaFoldDB" id="A0A9D1HR72"/>
<reference evidence="3" key="1">
    <citation type="submission" date="2020-10" db="EMBL/GenBank/DDBJ databases">
        <authorList>
            <person name="Gilroy R."/>
        </authorList>
    </citation>
    <scope>NUCLEOTIDE SEQUENCE</scope>
    <source>
        <strain evidence="3">1063</strain>
    </source>
</reference>
<comment type="caution">
    <text evidence="3">The sequence shown here is derived from an EMBL/GenBank/DDBJ whole genome shotgun (WGS) entry which is preliminary data.</text>
</comment>
<gene>
    <name evidence="3" type="ORF">IAD51_02700</name>
</gene>
<feature type="region of interest" description="Disordered" evidence="1">
    <location>
        <begin position="132"/>
        <end position="158"/>
    </location>
</feature>
<name>A0A9D1HR72_9FIRM</name>
<evidence type="ECO:0000256" key="1">
    <source>
        <dbReference type="SAM" id="MobiDB-lite"/>
    </source>
</evidence>
<accession>A0A9D1HR72</accession>
<reference evidence="3" key="2">
    <citation type="journal article" date="2021" name="PeerJ">
        <title>Extensive microbial diversity within the chicken gut microbiome revealed by metagenomics and culture.</title>
        <authorList>
            <person name="Gilroy R."/>
            <person name="Ravi A."/>
            <person name="Getino M."/>
            <person name="Pursley I."/>
            <person name="Horton D.L."/>
            <person name="Alikhan N.F."/>
            <person name="Baker D."/>
            <person name="Gharbi K."/>
            <person name="Hall N."/>
            <person name="Watson M."/>
            <person name="Adriaenssens E.M."/>
            <person name="Foster-Nyarko E."/>
            <person name="Jarju S."/>
            <person name="Secka A."/>
            <person name="Antonio M."/>
            <person name="Oren A."/>
            <person name="Chaudhuri R.R."/>
            <person name="La Ragione R."/>
            <person name="Hildebrand F."/>
            <person name="Pallen M.J."/>
        </authorList>
    </citation>
    <scope>NUCLEOTIDE SEQUENCE</scope>
    <source>
        <strain evidence="3">1063</strain>
    </source>
</reference>
<evidence type="ECO:0000313" key="3">
    <source>
        <dbReference type="EMBL" id="HIU21136.1"/>
    </source>
</evidence>
<evidence type="ECO:0000256" key="2">
    <source>
        <dbReference type="SAM" id="Phobius"/>
    </source>
</evidence>
<keyword evidence="2" id="KW-0812">Transmembrane</keyword>
<feature type="transmembrane region" description="Helical" evidence="2">
    <location>
        <begin position="12"/>
        <end position="31"/>
    </location>
</feature>
<sequence>MNSEKWCSTARKLFTALTVIIVLLVFINAVIQAVALGEQDAGAAVWTFFIAMIVGCLGAAIWWFITRWLIFVLEELIEARKSREKLNKALFESFYREKAGAPVDGYLRFAGKQSLKTNEMLELIAARLAEENGDKGAPHKSGTDSNFAPSDGEEETLL</sequence>
<dbReference type="Proteomes" id="UP000824088">
    <property type="component" value="Unassembled WGS sequence"/>
</dbReference>
<protein>
    <submittedName>
        <fullName evidence="3">Uncharacterized protein</fullName>
    </submittedName>
</protein>
<organism evidence="3 4">
    <name type="scientific">Candidatus Limadaptatus stercorigallinarum</name>
    <dbReference type="NCBI Taxonomy" id="2840845"/>
    <lineage>
        <taxon>Bacteria</taxon>
        <taxon>Bacillati</taxon>
        <taxon>Bacillota</taxon>
        <taxon>Clostridia</taxon>
        <taxon>Eubacteriales</taxon>
        <taxon>Candidatus Limadaptatus</taxon>
    </lineage>
</organism>
<proteinExistence type="predicted"/>
<feature type="transmembrane region" description="Helical" evidence="2">
    <location>
        <begin position="43"/>
        <end position="65"/>
    </location>
</feature>
<dbReference type="EMBL" id="DVMN01000048">
    <property type="protein sequence ID" value="HIU21136.1"/>
    <property type="molecule type" value="Genomic_DNA"/>
</dbReference>
<evidence type="ECO:0000313" key="4">
    <source>
        <dbReference type="Proteomes" id="UP000824088"/>
    </source>
</evidence>